<evidence type="ECO:0000313" key="4">
    <source>
        <dbReference type="Proteomes" id="UP000637980"/>
    </source>
</evidence>
<keyword evidence="4" id="KW-1185">Reference proteome</keyword>
<reference evidence="4" key="1">
    <citation type="journal article" date="2019" name="Int. J. Syst. Evol. Microbiol.">
        <title>The Global Catalogue of Microorganisms (GCM) 10K type strain sequencing project: providing services to taxonomists for standard genome sequencing and annotation.</title>
        <authorList>
            <consortium name="The Broad Institute Genomics Platform"/>
            <consortium name="The Broad Institute Genome Sequencing Center for Infectious Disease"/>
            <person name="Wu L."/>
            <person name="Ma J."/>
        </authorList>
    </citation>
    <scope>NUCLEOTIDE SEQUENCE [LARGE SCALE GENOMIC DNA]</scope>
    <source>
        <strain evidence="4">KCTC 12861</strain>
    </source>
</reference>
<feature type="transmembrane region" description="Helical" evidence="2">
    <location>
        <begin position="30"/>
        <end position="47"/>
    </location>
</feature>
<feature type="region of interest" description="Disordered" evidence="1">
    <location>
        <begin position="83"/>
        <end position="107"/>
    </location>
</feature>
<keyword evidence="2" id="KW-0472">Membrane</keyword>
<gene>
    <name evidence="3" type="ORF">GCM10007094_06750</name>
</gene>
<comment type="caution">
    <text evidence="3">The sequence shown here is derived from an EMBL/GenBank/DDBJ whole genome shotgun (WGS) entry which is preliminary data.</text>
</comment>
<protein>
    <submittedName>
        <fullName evidence="3">Uncharacterized protein</fullName>
    </submittedName>
</protein>
<dbReference type="Proteomes" id="UP000637980">
    <property type="component" value="Unassembled WGS sequence"/>
</dbReference>
<evidence type="ECO:0000256" key="2">
    <source>
        <dbReference type="SAM" id="Phobius"/>
    </source>
</evidence>
<evidence type="ECO:0000256" key="1">
    <source>
        <dbReference type="SAM" id="MobiDB-lite"/>
    </source>
</evidence>
<dbReference type="EMBL" id="BMXE01000001">
    <property type="protein sequence ID" value="GHB21329.1"/>
    <property type="molecule type" value="Genomic_DNA"/>
</dbReference>
<accession>A0ABQ3E2K8</accession>
<name>A0ABQ3E2K8_9HYPH</name>
<proteinExistence type="predicted"/>
<keyword evidence="2" id="KW-1133">Transmembrane helix</keyword>
<sequence>MIKALSIFAAIVCILLGVLTVWTPLPTGVPLVALGIVLLIAASRTFAKFVRRHRKNFGWLNRALHWIEERSSGRFMKILRRTRPRYFRKQQGKGPYPPKDNPTKSAA</sequence>
<keyword evidence="2" id="KW-0812">Transmembrane</keyword>
<organism evidence="3 4">
    <name type="scientific">Pseudovibrio japonicus</name>
    <dbReference type="NCBI Taxonomy" id="366534"/>
    <lineage>
        <taxon>Bacteria</taxon>
        <taxon>Pseudomonadati</taxon>
        <taxon>Pseudomonadota</taxon>
        <taxon>Alphaproteobacteria</taxon>
        <taxon>Hyphomicrobiales</taxon>
        <taxon>Stappiaceae</taxon>
        <taxon>Pseudovibrio</taxon>
    </lineage>
</organism>
<evidence type="ECO:0000313" key="3">
    <source>
        <dbReference type="EMBL" id="GHB21329.1"/>
    </source>
</evidence>